<gene>
    <name evidence="1" type="ORF">AZF04_11120</name>
</gene>
<proteinExistence type="predicted"/>
<name>A0A162D1L7_9BACI</name>
<evidence type="ECO:0000313" key="1">
    <source>
        <dbReference type="EMBL" id="KYG27731.1"/>
    </source>
</evidence>
<dbReference type="RefSeq" id="WP_061949860.1">
    <property type="nucleotide sequence ID" value="NZ_LTAO01000036.1"/>
</dbReference>
<accession>A0A162D1L7</accession>
<dbReference type="OrthoDB" id="3036067at2"/>
<sequence length="271" mass="31306">MTMDKQDCMELIQSFIDEILDGDIQNFYHYDLDELSNDEKYGAYDPDNSRIANTIYVVLWGDNVPNLTFNNLGSGELYRGDTMNSFNTLMGKPNADGTSFLGVQKYTNDPTIINLAKEYHKKYHTLGNMMVLPNNRVDSARTTLNLLRGGGPWFDYFDLFLADTKNIMEGTNISNIDSRLQELVKLNRDFFDCFQGTEGFKQLSKMFYLDKYVDVQSLKVRDVFTPHARHWPVRYSEEEYSEIVAAYIKKATEIIDYRCGRMIEALEKAIA</sequence>
<protein>
    <submittedName>
        <fullName evidence="1">Uncharacterized protein</fullName>
    </submittedName>
</protein>
<keyword evidence="2" id="KW-1185">Reference proteome</keyword>
<organism evidence="1 2">
    <name type="scientific">Alkalihalobacillus trypoxylicola</name>
    <dbReference type="NCBI Taxonomy" id="519424"/>
    <lineage>
        <taxon>Bacteria</taxon>
        <taxon>Bacillati</taxon>
        <taxon>Bacillota</taxon>
        <taxon>Bacilli</taxon>
        <taxon>Bacillales</taxon>
        <taxon>Bacillaceae</taxon>
        <taxon>Alkalihalobacillus</taxon>
    </lineage>
</organism>
<evidence type="ECO:0000313" key="2">
    <source>
        <dbReference type="Proteomes" id="UP000075806"/>
    </source>
</evidence>
<dbReference type="InterPro" id="IPR054263">
    <property type="entry name" value="DUF6994"/>
</dbReference>
<dbReference type="AlphaFoldDB" id="A0A162D1L7"/>
<dbReference type="Pfam" id="PF22507">
    <property type="entry name" value="DUF6994"/>
    <property type="match status" value="1"/>
</dbReference>
<reference evidence="1" key="1">
    <citation type="submission" date="2016-02" db="EMBL/GenBank/DDBJ databases">
        <title>Genome sequence of Bacillus trypoxylicola KCTC 13244(T).</title>
        <authorList>
            <person name="Jeong H."/>
            <person name="Park S.-H."/>
            <person name="Choi S.-K."/>
        </authorList>
    </citation>
    <scope>NUCLEOTIDE SEQUENCE [LARGE SCALE GENOMIC DNA]</scope>
    <source>
        <strain evidence="1">KCTC 13244</strain>
    </source>
</reference>
<comment type="caution">
    <text evidence="1">The sequence shown here is derived from an EMBL/GenBank/DDBJ whole genome shotgun (WGS) entry which is preliminary data.</text>
</comment>
<dbReference type="STRING" id="519424.AZF04_11120"/>
<dbReference type="EMBL" id="LTAO01000036">
    <property type="protein sequence ID" value="KYG27731.1"/>
    <property type="molecule type" value="Genomic_DNA"/>
</dbReference>
<dbReference type="Proteomes" id="UP000075806">
    <property type="component" value="Unassembled WGS sequence"/>
</dbReference>